<comment type="catalytic activity">
    <reaction evidence="1">
        <text>ATP-independent breakage of single-stranded DNA, followed by passage and rejoining.</text>
        <dbReference type="EC" id="5.6.2.1"/>
    </reaction>
</comment>
<dbReference type="InterPro" id="IPR013824">
    <property type="entry name" value="Topo_IA_cen_sub1"/>
</dbReference>
<keyword evidence="4" id="KW-0479">Metal-binding</keyword>
<evidence type="ECO:0000256" key="3">
    <source>
        <dbReference type="ARBA" id="ARBA00012891"/>
    </source>
</evidence>
<keyword evidence="8" id="KW-0413">Isomerase</keyword>
<evidence type="ECO:0000259" key="14">
    <source>
        <dbReference type="PROSITE" id="PS50880"/>
    </source>
</evidence>
<protein>
    <recommendedName>
        <fullName evidence="3">DNA topoisomerase</fullName>
        <ecNumber evidence="3">5.6.2.1</ecNumber>
    </recommendedName>
    <alternativeName>
        <fullName evidence="12">Omega-protein</fullName>
    </alternativeName>
    <alternativeName>
        <fullName evidence="11">Relaxing enzyme</fullName>
    </alternativeName>
    <alternativeName>
        <fullName evidence="9">Swivelase</fullName>
    </alternativeName>
    <alternativeName>
        <fullName evidence="10">Untwisting enzyme</fullName>
    </alternativeName>
</protein>
<dbReference type="InterPro" id="IPR006171">
    <property type="entry name" value="TOPRIM_dom"/>
</dbReference>
<feature type="compositionally biased region" description="Polar residues" evidence="13">
    <location>
        <begin position="709"/>
        <end position="719"/>
    </location>
</feature>
<dbReference type="InterPro" id="IPR013825">
    <property type="entry name" value="Topo_IA_cen_sub2"/>
</dbReference>
<reference evidence="16" key="2">
    <citation type="journal article" date="2021" name="PeerJ">
        <title>Extensive microbial diversity within the chicken gut microbiome revealed by metagenomics and culture.</title>
        <authorList>
            <person name="Gilroy R."/>
            <person name="Ravi A."/>
            <person name="Getino M."/>
            <person name="Pursley I."/>
            <person name="Horton D.L."/>
            <person name="Alikhan N.F."/>
            <person name="Baker D."/>
            <person name="Gharbi K."/>
            <person name="Hall N."/>
            <person name="Watson M."/>
            <person name="Adriaenssens E.M."/>
            <person name="Foster-Nyarko E."/>
            <person name="Jarju S."/>
            <person name="Secka A."/>
            <person name="Antonio M."/>
            <person name="Oren A."/>
            <person name="Chaudhuri R.R."/>
            <person name="La Ragione R."/>
            <person name="Hildebrand F."/>
            <person name="Pallen M.J."/>
        </authorList>
    </citation>
    <scope>NUCLEOTIDE SEQUENCE</scope>
    <source>
        <strain evidence="16">11167</strain>
    </source>
</reference>
<dbReference type="PROSITE" id="PS00396">
    <property type="entry name" value="TOPO_IA_1"/>
    <property type="match status" value="1"/>
</dbReference>
<dbReference type="Gene3D" id="1.10.290.10">
    <property type="entry name" value="Topoisomerase I, domain 4"/>
    <property type="match status" value="1"/>
</dbReference>
<dbReference type="GO" id="GO:0003677">
    <property type="term" value="F:DNA binding"/>
    <property type="evidence" value="ECO:0007669"/>
    <property type="project" value="UniProtKB-KW"/>
</dbReference>
<dbReference type="SUPFAM" id="SSF56712">
    <property type="entry name" value="Prokaryotic type I DNA topoisomerase"/>
    <property type="match status" value="1"/>
</dbReference>
<dbReference type="Gene3D" id="1.10.460.10">
    <property type="entry name" value="Topoisomerase I, domain 2"/>
    <property type="match status" value="1"/>
</dbReference>
<dbReference type="Gene3D" id="3.40.50.140">
    <property type="match status" value="1"/>
</dbReference>
<feature type="domain" description="Toprim" evidence="14">
    <location>
        <begin position="2"/>
        <end position="135"/>
    </location>
</feature>
<evidence type="ECO:0000313" key="17">
    <source>
        <dbReference type="Proteomes" id="UP000823633"/>
    </source>
</evidence>
<dbReference type="GO" id="GO:0043597">
    <property type="term" value="C:cytoplasmic replication fork"/>
    <property type="evidence" value="ECO:0007669"/>
    <property type="project" value="TreeGrafter"/>
</dbReference>
<dbReference type="InterPro" id="IPR023406">
    <property type="entry name" value="Topo_IA_AS"/>
</dbReference>
<evidence type="ECO:0000256" key="5">
    <source>
        <dbReference type="ARBA" id="ARBA00022842"/>
    </source>
</evidence>
<evidence type="ECO:0000259" key="15">
    <source>
        <dbReference type="PROSITE" id="PS52039"/>
    </source>
</evidence>
<feature type="domain" description="Topo IA-type catalytic" evidence="15">
    <location>
        <begin position="152"/>
        <end position="591"/>
    </location>
</feature>
<dbReference type="GO" id="GO:0006265">
    <property type="term" value="P:DNA topological change"/>
    <property type="evidence" value="ECO:0007669"/>
    <property type="project" value="InterPro"/>
</dbReference>
<dbReference type="InterPro" id="IPR023405">
    <property type="entry name" value="Topo_IA_core_domain"/>
</dbReference>
<sequence length="748" mass="84080">MKKLVIAEKPSVGRDIARTLGCRSRGEGFIEGEDYIVTWALGHLVELCEPAHYSDRYKRWSMKDLPMIPETLDEQVIEDSKGQFEVIRALLGRSDVASVVIATDAGREGELVARWILKLCGYSGKAERLWISSQTELAIKEGFSNLRPASDYDNLFHAAECRSAADWYVGMNVTRALTCHYDAKLSAGRVQTPTLALMTKREDEIDAFLGAFYYTARADFGLFSASFYSSDDSIRFTDEALREKLEGLEGKEGSIVSLTSQELVDKAPLAYDLTELQRDANTMLGFSAKETLDTLQRLYEVHKIVTYPRTDSRYITHDIVPTLPDRLRALADTPFGLVADEYLSSGLKYEEDRFVQDEMVGDHHAIIPTEQRVKPDALSPDETKLFNLIAMRFLEVLSPAYRYRTTSAVIEVEGLCFKTRVSLPVEQGYRNVSVALNARSAAAVADDGEAAFAILRMKEGDKVRVEGIKVRKSSTTPPERYTEASLLMAMEHAGRFVEDKELKGHLTNGLGTPATRADIIEKLIQNNYVERDGRHLVPTPKGRELVRLSPSVLASPVLTGEWEGRLEAISRGEEDSQAFISDIKKMAKDLVENVRSSSLVYAPHFTDARECPYCHGQMMKVLDRDGSIHYICQRLSCSYEEKEVRIKVSTVAPEAKTRPVMTGDGKVRIVVRKGAVKAPKAVYETKREVVRPSKLAYRQDRGEKRFVQSMRSEQKSGPSDMSGGTFADFLRLSQERQQRDKDRRKGRK</sequence>
<evidence type="ECO:0000256" key="9">
    <source>
        <dbReference type="ARBA" id="ARBA00030003"/>
    </source>
</evidence>
<dbReference type="Gene3D" id="2.70.20.10">
    <property type="entry name" value="Topoisomerase I, domain 3"/>
    <property type="match status" value="1"/>
</dbReference>
<dbReference type="InterPro" id="IPR000380">
    <property type="entry name" value="Topo_IA"/>
</dbReference>
<dbReference type="SMART" id="SM00493">
    <property type="entry name" value="TOPRIM"/>
    <property type="match status" value="1"/>
</dbReference>
<dbReference type="InterPro" id="IPR003602">
    <property type="entry name" value="Topo_IA_DNA-bd_dom"/>
</dbReference>
<comment type="caution">
    <text evidence="16">The sequence shown here is derived from an EMBL/GenBank/DDBJ whole genome shotgun (WGS) entry which is preliminary data.</text>
</comment>
<reference evidence="16" key="1">
    <citation type="submission" date="2020-10" db="EMBL/GenBank/DDBJ databases">
        <authorList>
            <person name="Gilroy R."/>
        </authorList>
    </citation>
    <scope>NUCLEOTIDE SEQUENCE</scope>
    <source>
        <strain evidence="16">11167</strain>
    </source>
</reference>
<dbReference type="InterPro" id="IPR013826">
    <property type="entry name" value="Topo_IA_cen_sub3"/>
</dbReference>
<dbReference type="CDD" id="cd03362">
    <property type="entry name" value="TOPRIM_TopoIA_TopoIII"/>
    <property type="match status" value="1"/>
</dbReference>
<feature type="region of interest" description="Disordered" evidence="13">
    <location>
        <begin position="700"/>
        <end position="748"/>
    </location>
</feature>
<dbReference type="CDD" id="cd00186">
    <property type="entry name" value="TOP1Ac"/>
    <property type="match status" value="1"/>
</dbReference>
<dbReference type="PROSITE" id="PS52039">
    <property type="entry name" value="TOPO_IA_2"/>
    <property type="match status" value="1"/>
</dbReference>
<dbReference type="PANTHER" id="PTHR11390">
    <property type="entry name" value="PROKARYOTIC DNA TOPOISOMERASE"/>
    <property type="match status" value="1"/>
</dbReference>
<dbReference type="GO" id="GO:0006281">
    <property type="term" value="P:DNA repair"/>
    <property type="evidence" value="ECO:0007669"/>
    <property type="project" value="TreeGrafter"/>
</dbReference>
<dbReference type="GO" id="GO:0006310">
    <property type="term" value="P:DNA recombination"/>
    <property type="evidence" value="ECO:0007669"/>
    <property type="project" value="TreeGrafter"/>
</dbReference>
<evidence type="ECO:0000256" key="11">
    <source>
        <dbReference type="ARBA" id="ARBA00032235"/>
    </source>
</evidence>
<evidence type="ECO:0000256" key="4">
    <source>
        <dbReference type="ARBA" id="ARBA00022723"/>
    </source>
</evidence>
<evidence type="ECO:0000256" key="7">
    <source>
        <dbReference type="ARBA" id="ARBA00023125"/>
    </source>
</evidence>
<dbReference type="PRINTS" id="PR00417">
    <property type="entry name" value="PRTPISMRASEI"/>
</dbReference>
<name>A0A9D9E9A0_9SPIR</name>
<dbReference type="SMART" id="SM00436">
    <property type="entry name" value="TOP1Bc"/>
    <property type="match status" value="1"/>
</dbReference>
<dbReference type="InterPro" id="IPR013497">
    <property type="entry name" value="Topo_IA_cen"/>
</dbReference>
<feature type="compositionally biased region" description="Basic and acidic residues" evidence="13">
    <location>
        <begin position="733"/>
        <end position="748"/>
    </location>
</feature>
<evidence type="ECO:0000256" key="1">
    <source>
        <dbReference type="ARBA" id="ARBA00000213"/>
    </source>
</evidence>
<dbReference type="EMBL" id="JADIMU010000008">
    <property type="protein sequence ID" value="MBO8442316.1"/>
    <property type="molecule type" value="Genomic_DNA"/>
</dbReference>
<evidence type="ECO:0000313" key="16">
    <source>
        <dbReference type="EMBL" id="MBO8442316.1"/>
    </source>
</evidence>
<keyword evidence="7" id="KW-0238">DNA-binding</keyword>
<dbReference type="Pfam" id="PF01751">
    <property type="entry name" value="Toprim"/>
    <property type="match status" value="1"/>
</dbReference>
<dbReference type="GO" id="GO:0003917">
    <property type="term" value="F:DNA topoisomerase type I (single strand cut, ATP-independent) activity"/>
    <property type="evidence" value="ECO:0007669"/>
    <property type="project" value="UniProtKB-EC"/>
</dbReference>
<organism evidence="16 17">
    <name type="scientific">Candidatus Aphodenecus pullistercoris</name>
    <dbReference type="NCBI Taxonomy" id="2840669"/>
    <lineage>
        <taxon>Bacteria</taxon>
        <taxon>Pseudomonadati</taxon>
        <taxon>Spirochaetota</taxon>
        <taxon>Spirochaetia</taxon>
        <taxon>Spirochaetales</taxon>
        <taxon>Candidatus Aphodenecus</taxon>
    </lineage>
</organism>
<dbReference type="NCBIfam" id="NF005829">
    <property type="entry name" value="PRK07726.1"/>
    <property type="match status" value="1"/>
</dbReference>
<dbReference type="Pfam" id="PF01131">
    <property type="entry name" value="Topoisom_bac"/>
    <property type="match status" value="1"/>
</dbReference>
<dbReference type="Proteomes" id="UP000823633">
    <property type="component" value="Unassembled WGS sequence"/>
</dbReference>
<evidence type="ECO:0000256" key="6">
    <source>
        <dbReference type="ARBA" id="ARBA00023029"/>
    </source>
</evidence>
<dbReference type="EC" id="5.6.2.1" evidence="3"/>
<keyword evidence="6" id="KW-0799">Topoisomerase</keyword>
<evidence type="ECO:0000256" key="8">
    <source>
        <dbReference type="ARBA" id="ARBA00023235"/>
    </source>
</evidence>
<dbReference type="InterPro" id="IPR034144">
    <property type="entry name" value="TOPRIM_TopoIII"/>
</dbReference>
<evidence type="ECO:0000256" key="10">
    <source>
        <dbReference type="ARBA" id="ARBA00031985"/>
    </source>
</evidence>
<keyword evidence="5" id="KW-0460">Magnesium</keyword>
<dbReference type="PROSITE" id="PS50880">
    <property type="entry name" value="TOPRIM"/>
    <property type="match status" value="1"/>
</dbReference>
<dbReference type="InterPro" id="IPR005738">
    <property type="entry name" value="TopoIII"/>
</dbReference>
<accession>A0A9D9E9A0</accession>
<evidence type="ECO:0000256" key="2">
    <source>
        <dbReference type="ARBA" id="ARBA00009446"/>
    </source>
</evidence>
<evidence type="ECO:0000256" key="13">
    <source>
        <dbReference type="SAM" id="MobiDB-lite"/>
    </source>
</evidence>
<dbReference type="NCBIfam" id="TIGR01056">
    <property type="entry name" value="topB"/>
    <property type="match status" value="1"/>
</dbReference>
<dbReference type="PANTHER" id="PTHR11390:SF21">
    <property type="entry name" value="DNA TOPOISOMERASE 3-ALPHA"/>
    <property type="match status" value="1"/>
</dbReference>
<dbReference type="SMART" id="SM00437">
    <property type="entry name" value="TOP1Ac"/>
    <property type="match status" value="1"/>
</dbReference>
<dbReference type="InterPro" id="IPR003601">
    <property type="entry name" value="Topo_IA_2"/>
</dbReference>
<dbReference type="AlphaFoldDB" id="A0A9D9E9A0"/>
<proteinExistence type="inferred from homology"/>
<dbReference type="GO" id="GO:0046872">
    <property type="term" value="F:metal ion binding"/>
    <property type="evidence" value="ECO:0007669"/>
    <property type="project" value="UniProtKB-KW"/>
</dbReference>
<evidence type="ECO:0000256" key="12">
    <source>
        <dbReference type="ARBA" id="ARBA00032877"/>
    </source>
</evidence>
<comment type="similarity">
    <text evidence="2">Belongs to the type IA topoisomerase family.</text>
</comment>
<gene>
    <name evidence="16" type="ORF">IAC42_00940</name>
</gene>